<protein>
    <submittedName>
        <fullName evidence="1">Uncharacterized protein</fullName>
    </submittedName>
</protein>
<dbReference type="GO" id="GO:0005737">
    <property type="term" value="C:cytoplasm"/>
    <property type="evidence" value="ECO:0007669"/>
    <property type="project" value="TreeGrafter"/>
</dbReference>
<dbReference type="Pfam" id="PF24681">
    <property type="entry name" value="Kelch_KLHDC2_KLHL20_DRC7"/>
    <property type="match status" value="1"/>
</dbReference>
<dbReference type="Gene3D" id="2.120.10.80">
    <property type="entry name" value="Kelch-type beta propeller"/>
    <property type="match status" value="2"/>
</dbReference>
<comment type="caution">
    <text evidence="1">The sequence shown here is derived from an EMBL/GenBank/DDBJ whole genome shotgun (WGS) entry which is preliminary data.</text>
</comment>
<dbReference type="SUPFAM" id="SSF117281">
    <property type="entry name" value="Kelch motif"/>
    <property type="match status" value="2"/>
</dbReference>
<sequence length="353" mass="40286">MWTIHLAGGPRKVNHASIEWKNKIISFGGYCSNEQPHRDIDVYCLDTDTYRWSALNTKHQIEGRSLPCQRFGHTVIRYNNKAVLWGGRNEAEACSTLYTFDLENITWNEPTTHGYTPSGRDGHTATLIDDTMYIFGGFDSDEDEYSTDIWTLHIPSMTWRTLVTGGAPPAGRDFHSATAYGHCVYFFGGRIENRGLQPGFGDDDYDNTIYVFDSKKFLWYKPLVDNCSVSPIGRRSHSAFLYKDQIFILGGFNSILDRHFNDLWAFCLKTNRWHEMNCCGEPISMRRRHTTCIVQNRAITFGGTSPIGGEIWNRLVDLDDLIVLDFAPSLLTLCLLRVKNFPLEVLDSLPKTI</sequence>
<dbReference type="AlphaFoldDB" id="A0AA88LKA2"/>
<dbReference type="InterPro" id="IPR011498">
    <property type="entry name" value="Kelch_2"/>
</dbReference>
<feature type="non-terminal residue" evidence="1">
    <location>
        <position position="1"/>
    </location>
</feature>
<dbReference type="GO" id="GO:0003682">
    <property type="term" value="F:chromatin binding"/>
    <property type="evidence" value="ECO:0007669"/>
    <property type="project" value="InterPro"/>
</dbReference>
<dbReference type="InterPro" id="IPR052637">
    <property type="entry name" value="KLHDC3-like"/>
</dbReference>
<keyword evidence="2" id="KW-1185">Reference proteome</keyword>
<dbReference type="Pfam" id="PF07646">
    <property type="entry name" value="Kelch_2"/>
    <property type="match status" value="1"/>
</dbReference>
<dbReference type="EMBL" id="JAVRJZ010000001">
    <property type="protein sequence ID" value="KAK2726881.1"/>
    <property type="molecule type" value="Genomic_DNA"/>
</dbReference>
<evidence type="ECO:0000313" key="1">
    <source>
        <dbReference type="EMBL" id="KAK2726881.1"/>
    </source>
</evidence>
<gene>
    <name evidence="1" type="ORF">QYM36_007657</name>
</gene>
<organism evidence="1 2">
    <name type="scientific">Artemia franciscana</name>
    <name type="common">Brine shrimp</name>
    <name type="synonym">Artemia sanfranciscana</name>
    <dbReference type="NCBI Taxonomy" id="6661"/>
    <lineage>
        <taxon>Eukaryota</taxon>
        <taxon>Metazoa</taxon>
        <taxon>Ecdysozoa</taxon>
        <taxon>Arthropoda</taxon>
        <taxon>Crustacea</taxon>
        <taxon>Branchiopoda</taxon>
        <taxon>Anostraca</taxon>
        <taxon>Artemiidae</taxon>
        <taxon>Artemia</taxon>
    </lineage>
</organism>
<name>A0AA88LKA2_ARTSF</name>
<dbReference type="PANTHER" id="PTHR46461">
    <property type="entry name" value="KELCH DOMAIN-CONTAINING PROTEIN 3"/>
    <property type="match status" value="1"/>
</dbReference>
<dbReference type="PANTHER" id="PTHR46461:SF1">
    <property type="entry name" value="KELCH DOMAIN-CONTAINING PROTEIN 3"/>
    <property type="match status" value="1"/>
</dbReference>
<proteinExistence type="predicted"/>
<dbReference type="InterPro" id="IPR015915">
    <property type="entry name" value="Kelch-typ_b-propeller"/>
</dbReference>
<accession>A0AA88LKA2</accession>
<evidence type="ECO:0000313" key="2">
    <source>
        <dbReference type="Proteomes" id="UP001187531"/>
    </source>
</evidence>
<reference evidence="1" key="1">
    <citation type="submission" date="2023-07" db="EMBL/GenBank/DDBJ databases">
        <title>Chromosome-level genome assembly of Artemia franciscana.</title>
        <authorList>
            <person name="Jo E."/>
        </authorList>
    </citation>
    <scope>NUCLEOTIDE SEQUENCE</scope>
    <source>
        <tissue evidence="1">Whole body</tissue>
    </source>
</reference>
<dbReference type="Proteomes" id="UP001187531">
    <property type="component" value="Unassembled WGS sequence"/>
</dbReference>